<feature type="non-terminal residue" evidence="1">
    <location>
        <position position="63"/>
    </location>
</feature>
<accession>X1S318</accession>
<dbReference type="AlphaFoldDB" id="X1S318"/>
<reference evidence="1" key="1">
    <citation type="journal article" date="2014" name="Front. Microbiol.">
        <title>High frequency of phylogenetically diverse reductive dehalogenase-homologous genes in deep subseafloor sedimentary metagenomes.</title>
        <authorList>
            <person name="Kawai M."/>
            <person name="Futagami T."/>
            <person name="Toyoda A."/>
            <person name="Takaki Y."/>
            <person name="Nishi S."/>
            <person name="Hori S."/>
            <person name="Arai W."/>
            <person name="Tsubouchi T."/>
            <person name="Morono Y."/>
            <person name="Uchiyama I."/>
            <person name="Ito T."/>
            <person name="Fujiyama A."/>
            <person name="Inagaki F."/>
            <person name="Takami H."/>
        </authorList>
    </citation>
    <scope>NUCLEOTIDE SEQUENCE</scope>
    <source>
        <strain evidence="1">Expedition CK06-06</strain>
    </source>
</reference>
<dbReference type="EMBL" id="BARW01012784">
    <property type="protein sequence ID" value="GAI73531.1"/>
    <property type="molecule type" value="Genomic_DNA"/>
</dbReference>
<name>X1S318_9ZZZZ</name>
<comment type="caution">
    <text evidence="1">The sequence shown here is derived from an EMBL/GenBank/DDBJ whole genome shotgun (WGS) entry which is preliminary data.</text>
</comment>
<proteinExistence type="predicted"/>
<evidence type="ECO:0000313" key="1">
    <source>
        <dbReference type="EMBL" id="GAI73531.1"/>
    </source>
</evidence>
<organism evidence="1">
    <name type="scientific">marine sediment metagenome</name>
    <dbReference type="NCBI Taxonomy" id="412755"/>
    <lineage>
        <taxon>unclassified sequences</taxon>
        <taxon>metagenomes</taxon>
        <taxon>ecological metagenomes</taxon>
    </lineage>
</organism>
<gene>
    <name evidence="1" type="ORF">S12H4_23872</name>
</gene>
<protein>
    <submittedName>
        <fullName evidence="1">Uncharacterized protein</fullName>
    </submittedName>
</protein>
<sequence length="63" mass="7191">MRKFIAIFITSIILSQVFFIFDAYAEENMIENTFLSVNSVRNTIEDIIVIPSNNPLFGIIGSY</sequence>